<comment type="caution">
    <text evidence="1">The sequence shown here is derived from an EMBL/GenBank/DDBJ whole genome shotgun (WGS) entry which is preliminary data.</text>
</comment>
<keyword evidence="2" id="KW-1185">Reference proteome</keyword>
<evidence type="ECO:0000313" key="2">
    <source>
        <dbReference type="Proteomes" id="UP000306324"/>
    </source>
</evidence>
<name>A0A5S4EIM5_9PROT</name>
<evidence type="ECO:0000313" key="1">
    <source>
        <dbReference type="EMBL" id="TMQ75055.1"/>
    </source>
</evidence>
<dbReference type="EMBL" id="SWAD01000125">
    <property type="protein sequence ID" value="TMQ75055.1"/>
    <property type="molecule type" value="Genomic_DNA"/>
</dbReference>
<organism evidence="1 2">
    <name type="scientific">Candidatus Accumulibacter phosphatis</name>
    <dbReference type="NCBI Taxonomy" id="327160"/>
    <lineage>
        <taxon>Bacteria</taxon>
        <taxon>Pseudomonadati</taxon>
        <taxon>Pseudomonadota</taxon>
        <taxon>Betaproteobacteria</taxon>
        <taxon>Candidatus Accumulibacter</taxon>
    </lineage>
</organism>
<dbReference type="Proteomes" id="UP000306324">
    <property type="component" value="Unassembled WGS sequence"/>
</dbReference>
<sequence length="63" mass="7082">MMVFIFFGGTFCPIRRERKPVAGGPGRDCWLAGAREAVVDRYGEMQGDYLVRISLLSLVMRSV</sequence>
<gene>
    <name evidence="1" type="ORF">ACCUM_2039</name>
</gene>
<protein>
    <submittedName>
        <fullName evidence="1">Uncharacterized protein</fullName>
    </submittedName>
</protein>
<dbReference type="AlphaFoldDB" id="A0A5S4EIM5"/>
<accession>A0A5S4EIM5</accession>
<proteinExistence type="predicted"/>
<reference evidence="1 2" key="1">
    <citation type="submission" date="2019-04" db="EMBL/GenBank/DDBJ databases">
        <title>A novel phosphate-accumulating bacterium identified in bioreactor for phosphate removal from wastewater.</title>
        <authorList>
            <person name="Kotlyarov R.Y."/>
            <person name="Beletsky A.V."/>
            <person name="Kallistova A.Y."/>
            <person name="Dorofeev A.G."/>
            <person name="Nikolaev Y.Y."/>
            <person name="Pimenov N.V."/>
            <person name="Ravin N.V."/>
            <person name="Mardanov A.V."/>
        </authorList>
    </citation>
    <scope>NUCLEOTIDE SEQUENCE [LARGE SCALE GENOMIC DNA]</scope>
    <source>
        <strain evidence="1 2">Bin19</strain>
    </source>
</reference>